<keyword evidence="6" id="KW-1133">Transmembrane helix</keyword>
<feature type="compositionally biased region" description="Basic and acidic residues" evidence="9">
    <location>
        <begin position="940"/>
        <end position="964"/>
    </location>
</feature>
<feature type="region of interest" description="Disordered" evidence="9">
    <location>
        <begin position="36"/>
        <end position="75"/>
    </location>
</feature>
<feature type="compositionally biased region" description="Polar residues" evidence="9">
    <location>
        <begin position="773"/>
        <end position="782"/>
    </location>
</feature>
<feature type="compositionally biased region" description="Basic and acidic residues" evidence="9">
    <location>
        <begin position="1069"/>
        <end position="1084"/>
    </location>
</feature>
<feature type="region of interest" description="Disordered" evidence="9">
    <location>
        <begin position="1406"/>
        <end position="1540"/>
    </location>
</feature>
<feature type="region of interest" description="Disordered" evidence="9">
    <location>
        <begin position="1689"/>
        <end position="1770"/>
    </location>
</feature>
<dbReference type="PANTHER" id="PTHR13890:SF0">
    <property type="entry name" value="MAGNESIUM TRANSPORTER MRS2 HOMOLOG, MITOCHONDRIAL"/>
    <property type="match status" value="1"/>
</dbReference>
<feature type="region of interest" description="Disordered" evidence="9">
    <location>
        <begin position="996"/>
        <end position="1103"/>
    </location>
</feature>
<reference evidence="10 11" key="1">
    <citation type="journal article" date="2017" name="Int. J. Parasitol.">
        <title>The genome of the protozoan parasite Cystoisospora suis and a reverse vaccinology approach to identify vaccine candidates.</title>
        <authorList>
            <person name="Palmieri N."/>
            <person name="Shrestha A."/>
            <person name="Ruttkowski B."/>
            <person name="Beck T."/>
            <person name="Vogl C."/>
            <person name="Tomley F."/>
            <person name="Blake D.P."/>
            <person name="Joachim A."/>
        </authorList>
    </citation>
    <scope>NUCLEOTIDE SEQUENCE [LARGE SCALE GENOMIC DNA]</scope>
    <source>
        <strain evidence="10 11">Wien I</strain>
    </source>
</reference>
<feature type="compositionally biased region" description="Low complexity" evidence="9">
    <location>
        <begin position="1160"/>
        <end position="1176"/>
    </location>
</feature>
<dbReference type="OrthoDB" id="332794at2759"/>
<feature type="region of interest" description="Disordered" evidence="9">
    <location>
        <begin position="171"/>
        <end position="412"/>
    </location>
</feature>
<feature type="region of interest" description="Disordered" evidence="9">
    <location>
        <begin position="626"/>
        <end position="668"/>
    </location>
</feature>
<keyword evidence="8" id="KW-0472">Membrane</keyword>
<feature type="compositionally biased region" description="Basic and acidic residues" evidence="9">
    <location>
        <begin position="300"/>
        <end position="344"/>
    </location>
</feature>
<dbReference type="VEuPathDB" id="ToxoDB:CSUI_007075"/>
<keyword evidence="11" id="KW-1185">Reference proteome</keyword>
<feature type="region of interest" description="Disordered" evidence="9">
    <location>
        <begin position="916"/>
        <end position="975"/>
    </location>
</feature>
<evidence type="ECO:0000256" key="6">
    <source>
        <dbReference type="ARBA" id="ARBA00022989"/>
    </source>
</evidence>
<comment type="subcellular location">
    <subcellularLocation>
        <location evidence="1">Membrane</location>
        <topology evidence="1">Multi-pass membrane protein</topology>
    </subcellularLocation>
</comment>
<feature type="compositionally biased region" description="Basic and acidic residues" evidence="9">
    <location>
        <begin position="1759"/>
        <end position="1770"/>
    </location>
</feature>
<dbReference type="GO" id="GO:0016020">
    <property type="term" value="C:membrane"/>
    <property type="evidence" value="ECO:0007669"/>
    <property type="project" value="UniProtKB-SubCell"/>
</dbReference>
<evidence type="ECO:0000313" key="10">
    <source>
        <dbReference type="EMBL" id="PHJ19097.1"/>
    </source>
</evidence>
<feature type="compositionally biased region" description="Basic and acidic residues" evidence="9">
    <location>
        <begin position="843"/>
        <end position="883"/>
    </location>
</feature>
<keyword evidence="5" id="KW-0809">Transit peptide</keyword>
<feature type="compositionally biased region" description="Acidic residues" evidence="9">
    <location>
        <begin position="1470"/>
        <end position="1481"/>
    </location>
</feature>
<feature type="compositionally biased region" description="Polar residues" evidence="9">
    <location>
        <begin position="638"/>
        <end position="647"/>
    </location>
</feature>
<protein>
    <submittedName>
        <fullName evidence="10">Family mg2+ transporter protein</fullName>
    </submittedName>
</protein>
<dbReference type="Gene3D" id="1.20.58.340">
    <property type="entry name" value="Magnesium transport protein CorA, transmembrane region"/>
    <property type="match status" value="1"/>
</dbReference>
<dbReference type="GeneID" id="94430436"/>
<feature type="compositionally biased region" description="Polar residues" evidence="9">
    <location>
        <begin position="235"/>
        <end position="251"/>
    </location>
</feature>
<feature type="compositionally biased region" description="Basic and acidic residues" evidence="9">
    <location>
        <begin position="216"/>
        <end position="232"/>
    </location>
</feature>
<feature type="compositionally biased region" description="Pro residues" evidence="9">
    <location>
        <begin position="394"/>
        <end position="408"/>
    </location>
</feature>
<organism evidence="10 11">
    <name type="scientific">Cystoisospora suis</name>
    <dbReference type="NCBI Taxonomy" id="483139"/>
    <lineage>
        <taxon>Eukaryota</taxon>
        <taxon>Sar</taxon>
        <taxon>Alveolata</taxon>
        <taxon>Apicomplexa</taxon>
        <taxon>Conoidasida</taxon>
        <taxon>Coccidia</taxon>
        <taxon>Eucoccidiorida</taxon>
        <taxon>Eimeriorina</taxon>
        <taxon>Sarcocystidae</taxon>
        <taxon>Cystoisospora</taxon>
    </lineage>
</organism>
<feature type="region of interest" description="Disordered" evidence="9">
    <location>
        <begin position="1372"/>
        <end position="1394"/>
    </location>
</feature>
<feature type="compositionally biased region" description="Low complexity" evidence="9">
    <location>
        <begin position="1086"/>
        <end position="1096"/>
    </location>
</feature>
<evidence type="ECO:0000256" key="4">
    <source>
        <dbReference type="ARBA" id="ARBA00022842"/>
    </source>
</evidence>
<evidence type="ECO:0000256" key="5">
    <source>
        <dbReference type="ARBA" id="ARBA00022946"/>
    </source>
</evidence>
<feature type="compositionally biased region" description="Low complexity" evidence="9">
    <location>
        <begin position="1408"/>
        <end position="1420"/>
    </location>
</feature>
<feature type="compositionally biased region" description="Polar residues" evidence="9">
    <location>
        <begin position="965"/>
        <end position="975"/>
    </location>
</feature>
<feature type="compositionally biased region" description="Polar residues" evidence="9">
    <location>
        <begin position="265"/>
        <end position="274"/>
    </location>
</feature>
<keyword evidence="7" id="KW-0406">Ion transport</keyword>
<feature type="compositionally biased region" description="Low complexity" evidence="9">
    <location>
        <begin position="802"/>
        <end position="839"/>
    </location>
</feature>
<proteinExistence type="predicted"/>
<dbReference type="EMBL" id="MIGC01003646">
    <property type="protein sequence ID" value="PHJ19097.1"/>
    <property type="molecule type" value="Genomic_DNA"/>
</dbReference>
<accession>A0A2C6KNH9</accession>
<evidence type="ECO:0000256" key="7">
    <source>
        <dbReference type="ARBA" id="ARBA00023065"/>
    </source>
</evidence>
<name>A0A2C6KNH9_9APIC</name>
<evidence type="ECO:0000256" key="1">
    <source>
        <dbReference type="ARBA" id="ARBA00004141"/>
    </source>
</evidence>
<feature type="region of interest" description="Disordered" evidence="9">
    <location>
        <begin position="437"/>
        <end position="500"/>
    </location>
</feature>
<gene>
    <name evidence="10" type="ORF">CSUI_007075</name>
</gene>
<evidence type="ECO:0000313" key="11">
    <source>
        <dbReference type="Proteomes" id="UP000221165"/>
    </source>
</evidence>
<dbReference type="Pfam" id="PF22099">
    <property type="entry name" value="MRS2-like"/>
    <property type="match status" value="1"/>
</dbReference>
<feature type="compositionally biased region" description="Basic and acidic residues" evidence="9">
    <location>
        <begin position="181"/>
        <end position="194"/>
    </location>
</feature>
<dbReference type="GO" id="GO:0015095">
    <property type="term" value="F:magnesium ion transmembrane transporter activity"/>
    <property type="evidence" value="ECO:0007669"/>
    <property type="project" value="TreeGrafter"/>
</dbReference>
<feature type="compositionally biased region" description="Basic and acidic residues" evidence="9">
    <location>
        <begin position="626"/>
        <end position="635"/>
    </location>
</feature>
<evidence type="ECO:0000256" key="3">
    <source>
        <dbReference type="ARBA" id="ARBA00022692"/>
    </source>
</evidence>
<feature type="region of interest" description="Disordered" evidence="9">
    <location>
        <begin position="766"/>
        <end position="883"/>
    </location>
</feature>
<evidence type="ECO:0000256" key="2">
    <source>
        <dbReference type="ARBA" id="ARBA00022448"/>
    </source>
</evidence>
<feature type="compositionally biased region" description="Low complexity" evidence="9">
    <location>
        <begin position="1716"/>
        <end position="1733"/>
    </location>
</feature>
<feature type="compositionally biased region" description="Basic residues" evidence="9">
    <location>
        <begin position="1488"/>
        <end position="1498"/>
    </location>
</feature>
<evidence type="ECO:0000256" key="9">
    <source>
        <dbReference type="SAM" id="MobiDB-lite"/>
    </source>
</evidence>
<feature type="compositionally biased region" description="Low complexity" evidence="9">
    <location>
        <begin position="374"/>
        <end position="393"/>
    </location>
</feature>
<feature type="compositionally biased region" description="Basic and acidic residues" evidence="9">
    <location>
        <begin position="462"/>
        <end position="471"/>
    </location>
</feature>
<feature type="compositionally biased region" description="Low complexity" evidence="9">
    <location>
        <begin position="1689"/>
        <end position="1698"/>
    </location>
</feature>
<evidence type="ECO:0000256" key="8">
    <source>
        <dbReference type="ARBA" id="ARBA00023136"/>
    </source>
</evidence>
<feature type="compositionally biased region" description="Basic and acidic residues" evidence="9">
    <location>
        <begin position="1700"/>
        <end position="1714"/>
    </location>
</feature>
<feature type="region of interest" description="Disordered" evidence="9">
    <location>
        <begin position="1157"/>
        <end position="1183"/>
    </location>
</feature>
<feature type="compositionally biased region" description="Low complexity" evidence="9">
    <location>
        <begin position="476"/>
        <end position="494"/>
    </location>
</feature>
<keyword evidence="2" id="KW-0813">Transport</keyword>
<keyword evidence="4" id="KW-0460">Magnesium</keyword>
<feature type="compositionally biased region" description="Low complexity" evidence="9">
    <location>
        <begin position="1523"/>
        <end position="1533"/>
    </location>
</feature>
<feature type="region of interest" description="Disordered" evidence="9">
    <location>
        <begin position="566"/>
        <end position="603"/>
    </location>
</feature>
<dbReference type="RefSeq" id="XP_067920799.1">
    <property type="nucleotide sequence ID" value="XM_068067225.1"/>
</dbReference>
<comment type="caution">
    <text evidence="10">The sequence shown here is derived from an EMBL/GenBank/DDBJ whole genome shotgun (WGS) entry which is preliminary data.</text>
</comment>
<sequence>MAGIRNLYSELLRGRRGGTRHISSYTFFTGKDSCKNTPAAPTTTTTSRQKGEESLHPRTHLVLPPPSLRSSSSYSIHPTCPNSSLPFSPLCPRRPTSSSCRKPLHCKHSLITPSFTTFLSSQERHLSPSRGSSSFYLPPVDCSPRQCLLFPSSCCSSCSPLHHRIAVRSPSSSLCSAHPGSSDREFRKERRDTRGFQSEASWYLSPSGETAPVSSRKCDGRARQRESQRGHADTCVSTDSAPHTSFSTTGETNEKGSTIHERESSCLSPSSYNGAYQPRHQDASQRGGDLTARLRSLDSSGRRDGGVGETRCSSREEKLSSDLHLDLRQQHSPRNRGEAEKDSLSIRNVQGGIGPGGRESSAGRGERMVGHEGASSSKIDSSSSPRNSSRSGGLPPPSPSPLTAPPTPRILRSKLSGPRAQLQVCIIEPVLETSPLPPLGEGLDDNVDTAIPAGESAGPYLKETKQREKSSFDQTSSPPLSPSLSNSSSDRPPSTTQAPSLVEEDGELFLRNMWPSSSSSPRTLPQNRVCRKLYYRCRYTSISRSQLATSLQLPYSDIRLVDVVRPPTVAPGPSTSSSDRGGEGPFSYSHESKKRPTHGLGVNGNSRHAFSAYEYLKRLFFRDSKSDMSPRDEGGHTLYQQKTSVKNDSSKGDEGWLQESTVEERERGCGEGGDLFGLRFENHLRDGPKSSIFSRSASDIGLGEGPFLTNLDALKLQHAKILVRRTAILVQIENIAAVLTPDRLLLLHPHPSVMSAILQQLSSDECTVGGGASSHTNNNGSSVYGGDYYAPRKRPPEGRDWGSSSRGSSDISSFEGSSSSLMESRTSSSTHSLPSVTGSTSPKDFKGIRDLEKLSGGEEDEHQSVEKRGMERQQRNQDLDDMKGTKENKIQGMEGEVLGMGNQACKDSIDLAASISSDKKKRKDRSEHLSSSSSLLERTSVLDENKQLSDEHERGMKTTYDHFRSSSCKSKPENQMNFSSSHSCATFSSCRLSPSTSSCLHSSQPAPPDTGGRGSHKGSGNLSIGKELPQGGTACPLFSSSSSDHHENLADQKTGAFIPSASSIQEDEKENRKFSSADHQERQSPYRHSSPSSSSPPRRESPLLAAENSPFTTLPRQLPFELRCLEAIFTVALRSLEAVAKDYVERVRDTIAALGEEESISGSSSSRRSSPSSSRPHTGGRTAATNRGRAWILATADVTLFTLLHTPSLHQLMVLKNLLQDVEARLDALRVCLTRLLSDDDDMADMYLTDKLVHTNPHAREDHADAELLLEGCLQQVDELLCDILTAKRCVIHHEELTKMHLDVCRNAYMQMNVKISLFSLTTSIAAVIAGIFGMNLPIWETSPTPPAQPVHERETAAPVVGDPYHRLDRYGEEQQEGKLFDKKKTNEERRSSLVDKDIQPIFDSRSLEATASSSSSLSRGAEDLLDSPSHSDRVSPVSRSFVGKSLEVPIPGSRGGRGESLVGRTAHDVEEDEVPGEDEATLVPSHRPSRGHAKQVKKTSTALSAPHAPVQDGVETDSERLTSTSAATASSSGAPLPLRPRSIMSQVTEKVKEQIHYSLRLEAIREEVFRSLRSVRDQVHTWFLDHAFGVVACAVVLPICLSGFLFCNQFARIFALHGCLKRSLSSGGGRFDTMRRSPQHLGRIHRLRILLSSYLFPSASSSRSALGHHTNNSHTFISRILKSCYASTSSSSSSSRSPQRGEVREVLSRDRRVQGSSSSSASAPGRPSSFSPVDTTIEIHPLPCSSPGEGGVQQKARTIKEGEGKEKTT</sequence>
<keyword evidence="3" id="KW-0812">Transmembrane</keyword>
<dbReference type="PANTHER" id="PTHR13890">
    <property type="entry name" value="RNA SPLICING PROTEIN MRS2, MITOCHONDRIAL"/>
    <property type="match status" value="1"/>
</dbReference>
<dbReference type="Proteomes" id="UP000221165">
    <property type="component" value="Unassembled WGS sequence"/>
</dbReference>
<feature type="compositionally biased region" description="Low complexity" evidence="9">
    <location>
        <begin position="37"/>
        <end position="46"/>
    </location>
</feature>
<dbReference type="InterPro" id="IPR039204">
    <property type="entry name" value="MRS2-like"/>
</dbReference>
<feature type="compositionally biased region" description="Basic and acidic residues" evidence="9">
    <location>
        <begin position="252"/>
        <end position="264"/>
    </location>
</feature>